<comment type="caution">
    <text evidence="2">The sequence shown here is derived from an EMBL/GenBank/DDBJ whole genome shotgun (WGS) entry which is preliminary data.</text>
</comment>
<feature type="region of interest" description="Disordered" evidence="1">
    <location>
        <begin position="80"/>
        <end position="122"/>
    </location>
</feature>
<protein>
    <submittedName>
        <fullName evidence="2">Uncharacterized protein</fullName>
    </submittedName>
</protein>
<organism evidence="2 3">
    <name type="scientific">Trypanosoma conorhini</name>
    <dbReference type="NCBI Taxonomy" id="83891"/>
    <lineage>
        <taxon>Eukaryota</taxon>
        <taxon>Discoba</taxon>
        <taxon>Euglenozoa</taxon>
        <taxon>Kinetoplastea</taxon>
        <taxon>Metakinetoplastina</taxon>
        <taxon>Trypanosomatida</taxon>
        <taxon>Trypanosomatidae</taxon>
        <taxon>Trypanosoma</taxon>
    </lineage>
</organism>
<dbReference type="Proteomes" id="UP000284403">
    <property type="component" value="Unassembled WGS sequence"/>
</dbReference>
<evidence type="ECO:0000313" key="3">
    <source>
        <dbReference type="Proteomes" id="UP000284403"/>
    </source>
</evidence>
<dbReference type="EMBL" id="MKKU01000557">
    <property type="protein sequence ID" value="RNF07716.1"/>
    <property type="molecule type" value="Genomic_DNA"/>
</dbReference>
<accession>A0A3R7L4X3</accession>
<evidence type="ECO:0000313" key="2">
    <source>
        <dbReference type="EMBL" id="RNF07716.1"/>
    </source>
</evidence>
<gene>
    <name evidence="2" type="ORF">Tco025E_07309</name>
</gene>
<evidence type="ECO:0000256" key="1">
    <source>
        <dbReference type="SAM" id="MobiDB-lite"/>
    </source>
</evidence>
<reference evidence="2 3" key="1">
    <citation type="journal article" date="2018" name="BMC Genomics">
        <title>Genomic comparison of Trypanosoma conorhini and Trypanosoma rangeli to Trypanosoma cruzi strains of high and low virulence.</title>
        <authorList>
            <person name="Bradwell K.R."/>
            <person name="Koparde V.N."/>
            <person name="Matveyev A.V."/>
            <person name="Serrano M.G."/>
            <person name="Alves J.M."/>
            <person name="Parikh H."/>
            <person name="Huang B."/>
            <person name="Lee V."/>
            <person name="Espinosa-Alvarez O."/>
            <person name="Ortiz P.A."/>
            <person name="Costa-Martins A.G."/>
            <person name="Teixeira M.M."/>
            <person name="Buck G.A."/>
        </authorList>
    </citation>
    <scope>NUCLEOTIDE SEQUENCE [LARGE SCALE GENOMIC DNA]</scope>
    <source>
        <strain evidence="2 3">025E</strain>
    </source>
</reference>
<dbReference type="AlphaFoldDB" id="A0A3R7L4X3"/>
<feature type="compositionally biased region" description="Basic residues" evidence="1">
    <location>
        <begin position="91"/>
        <end position="101"/>
    </location>
</feature>
<name>A0A3R7L4X3_9TRYP</name>
<keyword evidence="3" id="KW-1185">Reference proteome</keyword>
<proteinExistence type="predicted"/>
<feature type="region of interest" description="Disordered" evidence="1">
    <location>
        <begin position="1"/>
        <end position="31"/>
    </location>
</feature>
<dbReference type="GeneID" id="40320920"/>
<sequence length="166" mass="17788">MPLLKQGEGFRASDLPAGRAGRTPLRSDGESVLAARARAAAGSRQAPRRAHFRRGPFFTVAAGAPATEAILKSLKKKRAVSPGLVPATGRSRGRTARRARRSPALPIGDGEMNRRQRRVAGEANRARTCERLPSSASERAWRCVLRLAAITGGEISNKFALAVMHS</sequence>
<dbReference type="RefSeq" id="XP_029225710.1">
    <property type="nucleotide sequence ID" value="XM_029374175.1"/>
</dbReference>